<comment type="caution">
    <text evidence="2">The sequence shown here is derived from an EMBL/GenBank/DDBJ whole genome shotgun (WGS) entry which is preliminary data.</text>
</comment>
<dbReference type="AlphaFoldDB" id="A0A2V4AZS5"/>
<evidence type="ECO:0000313" key="3">
    <source>
        <dbReference type="Proteomes" id="UP000249915"/>
    </source>
</evidence>
<proteinExistence type="predicted"/>
<dbReference type="Proteomes" id="UP000249915">
    <property type="component" value="Unassembled WGS sequence"/>
</dbReference>
<protein>
    <submittedName>
        <fullName evidence="2">Uncharacterized protein</fullName>
    </submittedName>
</protein>
<evidence type="ECO:0000256" key="1">
    <source>
        <dbReference type="SAM" id="MobiDB-lite"/>
    </source>
</evidence>
<dbReference type="OrthoDB" id="9997386at2"/>
<name>A0A2V4AZS5_9PSEU</name>
<feature type="region of interest" description="Disordered" evidence="1">
    <location>
        <begin position="44"/>
        <end position="81"/>
    </location>
</feature>
<feature type="compositionally biased region" description="Basic and acidic residues" evidence="1">
    <location>
        <begin position="52"/>
        <end position="64"/>
    </location>
</feature>
<gene>
    <name evidence="2" type="ORF">BAY60_13500</name>
</gene>
<accession>A0A2V4AZS5</accession>
<sequence>MRYLRCTHKTTGEQRFFLRPDDAERVLGEEGGLDAWELESQYDPTWRLPGRAPDHRGRRPDHPDYQPPPWARHRDGRRRYG</sequence>
<dbReference type="EMBL" id="MASW01000002">
    <property type="protein sequence ID" value="PXY27444.1"/>
    <property type="molecule type" value="Genomic_DNA"/>
</dbReference>
<evidence type="ECO:0000313" key="2">
    <source>
        <dbReference type="EMBL" id="PXY27444.1"/>
    </source>
</evidence>
<dbReference type="RefSeq" id="WP_112281443.1">
    <property type="nucleotide sequence ID" value="NZ_MASW01000002.1"/>
</dbReference>
<keyword evidence="3" id="KW-1185">Reference proteome</keyword>
<reference evidence="2 3" key="1">
    <citation type="submission" date="2016-07" db="EMBL/GenBank/DDBJ databases">
        <title>Draft genome sequence of Prauserella muralis DSM 45305, isolated from a mould-covered wall in an indoor environment.</title>
        <authorList>
            <person name="Ruckert C."/>
            <person name="Albersmeier A."/>
            <person name="Jiang C.-L."/>
            <person name="Jiang Y."/>
            <person name="Kalinowski J."/>
            <person name="Schneider O."/>
            <person name="Winkler A."/>
            <person name="Zotchev S.B."/>
        </authorList>
    </citation>
    <scope>NUCLEOTIDE SEQUENCE [LARGE SCALE GENOMIC DNA]</scope>
    <source>
        <strain evidence="2 3">DSM 45305</strain>
    </source>
</reference>
<organism evidence="2 3">
    <name type="scientific">Prauserella muralis</name>
    <dbReference type="NCBI Taxonomy" id="588067"/>
    <lineage>
        <taxon>Bacteria</taxon>
        <taxon>Bacillati</taxon>
        <taxon>Actinomycetota</taxon>
        <taxon>Actinomycetes</taxon>
        <taxon>Pseudonocardiales</taxon>
        <taxon>Pseudonocardiaceae</taxon>
        <taxon>Prauserella</taxon>
    </lineage>
</organism>